<proteinExistence type="predicted"/>
<evidence type="ECO:0000313" key="5">
    <source>
        <dbReference type="EMBL" id="KAJ9691566.1"/>
    </source>
</evidence>
<dbReference type="GO" id="GO:0005524">
    <property type="term" value="F:ATP binding"/>
    <property type="evidence" value="ECO:0007669"/>
    <property type="project" value="UniProtKB-KW"/>
</dbReference>
<dbReference type="Gene3D" id="1.10.8.430">
    <property type="entry name" value="Helical domain of apoptotic protease-activating factors"/>
    <property type="match status" value="1"/>
</dbReference>
<organism evidence="5 6">
    <name type="scientific">Vitis rotundifolia</name>
    <name type="common">Muscadine grape</name>
    <dbReference type="NCBI Taxonomy" id="103349"/>
    <lineage>
        <taxon>Eukaryota</taxon>
        <taxon>Viridiplantae</taxon>
        <taxon>Streptophyta</taxon>
        <taxon>Embryophyta</taxon>
        <taxon>Tracheophyta</taxon>
        <taxon>Spermatophyta</taxon>
        <taxon>Magnoliopsida</taxon>
        <taxon>eudicotyledons</taxon>
        <taxon>Gunneridae</taxon>
        <taxon>Pentapetalae</taxon>
        <taxon>rosids</taxon>
        <taxon>Vitales</taxon>
        <taxon>Vitaceae</taxon>
        <taxon>Viteae</taxon>
        <taxon>Vitis</taxon>
    </lineage>
</organism>
<protein>
    <recommendedName>
        <fullName evidence="4">Disease resistance R13L4/SHOC-2-like LRR domain-containing protein</fullName>
    </recommendedName>
</protein>
<evidence type="ECO:0000313" key="6">
    <source>
        <dbReference type="Proteomes" id="UP001168098"/>
    </source>
</evidence>
<dbReference type="Proteomes" id="UP001168098">
    <property type="component" value="Unassembled WGS sequence"/>
</dbReference>
<evidence type="ECO:0000256" key="3">
    <source>
        <dbReference type="ARBA" id="ARBA00022821"/>
    </source>
</evidence>
<keyword evidence="1" id="KW-0677">Repeat</keyword>
<dbReference type="GO" id="GO:0043531">
    <property type="term" value="F:ADP binding"/>
    <property type="evidence" value="ECO:0007669"/>
    <property type="project" value="InterPro"/>
</dbReference>
<dbReference type="PANTHER" id="PTHR33463:SF198">
    <property type="entry name" value="RPP4C3"/>
    <property type="match status" value="1"/>
</dbReference>
<comment type="caution">
    <text evidence="5">The sequence shown here is derived from an EMBL/GenBank/DDBJ whole genome shotgun (WGS) entry which is preliminary data.</text>
</comment>
<gene>
    <name evidence="5" type="ORF">PVL29_013678</name>
</gene>
<accession>A0AA38ZM07</accession>
<dbReference type="InterPro" id="IPR050905">
    <property type="entry name" value="Plant_NBS-LRR"/>
</dbReference>
<name>A0AA38ZM07_VITRO</name>
<dbReference type="InterPro" id="IPR027417">
    <property type="entry name" value="P-loop_NTPase"/>
</dbReference>
<reference evidence="5 6" key="1">
    <citation type="journal article" date="2023" name="BMC Biotechnol.">
        <title>Vitis rotundifolia cv Carlos genome sequencing.</title>
        <authorList>
            <person name="Huff M."/>
            <person name="Hulse-Kemp A."/>
            <person name="Scheffler B."/>
            <person name="Youngblood R."/>
            <person name="Simpson S."/>
            <person name="Babiker E."/>
            <person name="Staton M."/>
        </authorList>
    </citation>
    <scope>NUCLEOTIDE SEQUENCE [LARGE SCALE GENOMIC DNA]</scope>
    <source>
        <tissue evidence="5">Leaf</tissue>
    </source>
</reference>
<evidence type="ECO:0000256" key="1">
    <source>
        <dbReference type="ARBA" id="ARBA00022737"/>
    </source>
</evidence>
<keyword evidence="2" id="KW-0547">Nucleotide-binding</keyword>
<keyword evidence="6" id="KW-1185">Reference proteome</keyword>
<dbReference type="EMBL" id="JARBHA010000010">
    <property type="protein sequence ID" value="KAJ9691566.1"/>
    <property type="molecule type" value="Genomic_DNA"/>
</dbReference>
<keyword evidence="3" id="KW-0611">Plant defense</keyword>
<dbReference type="Pfam" id="PF23598">
    <property type="entry name" value="LRR_14"/>
    <property type="match status" value="1"/>
</dbReference>
<dbReference type="SUPFAM" id="SSF52540">
    <property type="entry name" value="P-loop containing nucleoside triphosphate hydrolases"/>
    <property type="match status" value="1"/>
</dbReference>
<dbReference type="PANTHER" id="PTHR33463">
    <property type="entry name" value="NB-ARC DOMAIN-CONTAINING PROTEIN-RELATED"/>
    <property type="match status" value="1"/>
</dbReference>
<evidence type="ECO:0000256" key="2">
    <source>
        <dbReference type="ARBA" id="ARBA00022741"/>
    </source>
</evidence>
<evidence type="ECO:0000259" key="4">
    <source>
        <dbReference type="Pfam" id="PF23598"/>
    </source>
</evidence>
<dbReference type="GO" id="GO:0006952">
    <property type="term" value="P:defense response"/>
    <property type="evidence" value="ECO:0007669"/>
    <property type="project" value="UniProtKB-KW"/>
</dbReference>
<dbReference type="SUPFAM" id="SSF52058">
    <property type="entry name" value="L domain-like"/>
    <property type="match status" value="1"/>
</dbReference>
<sequence length="442" mass="50666">MRTQKEFHLQHLGEDEAWNLFKKTAGDTVKKRELRPIAVDVAKKCEGLPVAIVTIANALRDERVGVWENALEELRRSAPTNIRGVRKNVYSCVELSYDHLEGDEVKSLFLLCALLGDGDISMDRLLQYAMGLNLFKGIYSWDKASNKLITLVENLKASSLLLDGEYEDDEKSLFFYESMLLRMHDVVRDVARSIASKDIHRFVVKEAVGLQEEWQWMDGCRNCTRISLKCKIIYELPRGLVCPELEFLLLNSSNYLKIPDAFFQDTKQLRVLDLSEVSLSPPPSSLGFLTNLRTLCLNLNRGELKDIAVIGELKKLQVFSLVDSVIRQLPKKMMQLSDLRVLDLQHCGWLEVIPRNVISSLSRLEYLSMKESFHIEWEAEGFNSRKRINACLSELKHLSSLRTLEIVVSDPSLLPEDDMLFDNLNLTRYTIVIGNRMVYDGY</sequence>
<dbReference type="InterPro" id="IPR032675">
    <property type="entry name" value="LRR_dom_sf"/>
</dbReference>
<dbReference type="AlphaFoldDB" id="A0AA38ZM07"/>
<feature type="domain" description="Disease resistance R13L4/SHOC-2-like LRR" evidence="4">
    <location>
        <begin position="267"/>
        <end position="410"/>
    </location>
</feature>
<dbReference type="InterPro" id="IPR055414">
    <property type="entry name" value="LRR_R13L4/SHOC2-like"/>
</dbReference>
<dbReference type="InterPro" id="IPR042197">
    <property type="entry name" value="Apaf_helical"/>
</dbReference>
<dbReference type="Gene3D" id="3.80.10.10">
    <property type="entry name" value="Ribonuclease Inhibitor"/>
    <property type="match status" value="1"/>
</dbReference>